<dbReference type="RefSeq" id="WP_053230769.1">
    <property type="nucleotide sequence ID" value="NZ_CP011125.1"/>
</dbReference>
<reference evidence="7 8" key="1">
    <citation type="submission" date="2015-03" db="EMBL/GenBank/DDBJ databases">
        <title>Genome assembly of Sandaracinus amylolyticus DSM 53668.</title>
        <authorList>
            <person name="Sharma G."/>
            <person name="Subramanian S."/>
        </authorList>
    </citation>
    <scope>NUCLEOTIDE SEQUENCE [LARGE SCALE GENOMIC DNA]</scope>
    <source>
        <strain evidence="7 8">DSM 53668</strain>
    </source>
</reference>
<evidence type="ECO:0000256" key="4">
    <source>
        <dbReference type="ARBA" id="ARBA00023136"/>
    </source>
</evidence>
<evidence type="ECO:0000259" key="6">
    <source>
        <dbReference type="Pfam" id="PF04893"/>
    </source>
</evidence>
<accession>A0A0F6VZ48</accession>
<evidence type="ECO:0000256" key="1">
    <source>
        <dbReference type="ARBA" id="ARBA00004141"/>
    </source>
</evidence>
<dbReference type="InterPro" id="IPR006977">
    <property type="entry name" value="Yip1_dom"/>
</dbReference>
<dbReference type="KEGG" id="samy:DB32_000466"/>
<dbReference type="Pfam" id="PF04893">
    <property type="entry name" value="Yip1"/>
    <property type="match status" value="1"/>
</dbReference>
<dbReference type="STRING" id="927083.DB32_000466"/>
<evidence type="ECO:0000256" key="2">
    <source>
        <dbReference type="ARBA" id="ARBA00022692"/>
    </source>
</evidence>
<gene>
    <name evidence="7" type="ORF">DB32_000466</name>
</gene>
<feature type="transmembrane region" description="Helical" evidence="5">
    <location>
        <begin position="166"/>
        <end position="184"/>
    </location>
</feature>
<dbReference type="EMBL" id="CP011125">
    <property type="protein sequence ID" value="AKF03317.1"/>
    <property type="molecule type" value="Genomic_DNA"/>
</dbReference>
<proteinExistence type="predicted"/>
<keyword evidence="8" id="KW-1185">Reference proteome</keyword>
<feature type="transmembrane region" description="Helical" evidence="5">
    <location>
        <begin position="106"/>
        <end position="133"/>
    </location>
</feature>
<organism evidence="7 8">
    <name type="scientific">Sandaracinus amylolyticus</name>
    <dbReference type="NCBI Taxonomy" id="927083"/>
    <lineage>
        <taxon>Bacteria</taxon>
        <taxon>Pseudomonadati</taxon>
        <taxon>Myxococcota</taxon>
        <taxon>Polyangia</taxon>
        <taxon>Polyangiales</taxon>
        <taxon>Sandaracinaceae</taxon>
        <taxon>Sandaracinus</taxon>
    </lineage>
</organism>
<comment type="subcellular location">
    <subcellularLocation>
        <location evidence="1">Membrane</location>
        <topology evidence="1">Multi-pass membrane protein</topology>
    </subcellularLocation>
</comment>
<sequence>MTHEGAHCGVHEARDARFTCERCGTFGCIECRFGGEPPENAPPRLAICVACAKDGFAEPIPWERRKELGIRLAFIETTKLATREPTRFFRTPAIEKGPTGALFYGLGAYALGQITLLLSMGLLMAAGGAVAGIATEEPMVAGVLGAYGCAIAGFSPFFVAQGIAQTLLAVIIAAGASHATLVVMKRAKGKFESTLRAVGYSYAPYVWLALPACGGLIAYVWMLAIEFRAIRETHQCGSDAAALAVFGYRVLLLLLFIGLYVAIGVLMFLYMPGPRPGVSPFDPATTPVSGS</sequence>
<keyword evidence="2 5" id="KW-0812">Transmembrane</keyword>
<dbReference type="OrthoDB" id="5469864at2"/>
<evidence type="ECO:0000256" key="3">
    <source>
        <dbReference type="ARBA" id="ARBA00022989"/>
    </source>
</evidence>
<dbReference type="Proteomes" id="UP000034883">
    <property type="component" value="Chromosome"/>
</dbReference>
<feature type="domain" description="Yip1" evidence="6">
    <location>
        <begin position="115"/>
        <end position="258"/>
    </location>
</feature>
<protein>
    <submittedName>
        <fullName evidence="7">Putative lipoprotein</fullName>
    </submittedName>
</protein>
<dbReference type="AlphaFoldDB" id="A0A0F6VZ48"/>
<keyword evidence="3 5" id="KW-1133">Transmembrane helix</keyword>
<keyword evidence="7" id="KW-0449">Lipoprotein</keyword>
<feature type="transmembrane region" description="Helical" evidence="5">
    <location>
        <begin position="204"/>
        <end position="225"/>
    </location>
</feature>
<evidence type="ECO:0000256" key="5">
    <source>
        <dbReference type="SAM" id="Phobius"/>
    </source>
</evidence>
<keyword evidence="4 5" id="KW-0472">Membrane</keyword>
<feature type="transmembrane region" description="Helical" evidence="5">
    <location>
        <begin position="246"/>
        <end position="271"/>
    </location>
</feature>
<evidence type="ECO:0000313" key="7">
    <source>
        <dbReference type="EMBL" id="AKF03317.1"/>
    </source>
</evidence>
<feature type="transmembrane region" description="Helical" evidence="5">
    <location>
        <begin position="139"/>
        <end position="159"/>
    </location>
</feature>
<evidence type="ECO:0000313" key="8">
    <source>
        <dbReference type="Proteomes" id="UP000034883"/>
    </source>
</evidence>
<name>A0A0F6VZ48_9BACT</name>
<dbReference type="GO" id="GO:0016020">
    <property type="term" value="C:membrane"/>
    <property type="evidence" value="ECO:0007669"/>
    <property type="project" value="UniProtKB-SubCell"/>
</dbReference>